<feature type="region of interest" description="Disordered" evidence="1">
    <location>
        <begin position="277"/>
        <end position="307"/>
    </location>
</feature>
<dbReference type="HOGENOM" id="CLU_551146_0_0_1"/>
<dbReference type="InParanoid" id="A0A0C3JY05"/>
<dbReference type="OrthoDB" id="2690983at2759"/>
<dbReference type="Proteomes" id="UP000054217">
    <property type="component" value="Unassembled WGS sequence"/>
</dbReference>
<feature type="compositionally biased region" description="Polar residues" evidence="1">
    <location>
        <begin position="280"/>
        <end position="294"/>
    </location>
</feature>
<evidence type="ECO:0000313" key="2">
    <source>
        <dbReference type="EMBL" id="KIO02282.1"/>
    </source>
</evidence>
<organism evidence="2 3">
    <name type="scientific">Pisolithus tinctorius Marx 270</name>
    <dbReference type="NCBI Taxonomy" id="870435"/>
    <lineage>
        <taxon>Eukaryota</taxon>
        <taxon>Fungi</taxon>
        <taxon>Dikarya</taxon>
        <taxon>Basidiomycota</taxon>
        <taxon>Agaricomycotina</taxon>
        <taxon>Agaricomycetes</taxon>
        <taxon>Agaricomycetidae</taxon>
        <taxon>Boletales</taxon>
        <taxon>Sclerodermatineae</taxon>
        <taxon>Pisolithaceae</taxon>
        <taxon>Pisolithus</taxon>
    </lineage>
</organism>
<reference evidence="3" key="2">
    <citation type="submission" date="2015-01" db="EMBL/GenBank/DDBJ databases">
        <title>Evolutionary Origins and Diversification of the Mycorrhizal Mutualists.</title>
        <authorList>
            <consortium name="DOE Joint Genome Institute"/>
            <consortium name="Mycorrhizal Genomics Consortium"/>
            <person name="Kohler A."/>
            <person name="Kuo A."/>
            <person name="Nagy L.G."/>
            <person name="Floudas D."/>
            <person name="Copeland A."/>
            <person name="Barry K.W."/>
            <person name="Cichocki N."/>
            <person name="Veneault-Fourrey C."/>
            <person name="LaButti K."/>
            <person name="Lindquist E.A."/>
            <person name="Lipzen A."/>
            <person name="Lundell T."/>
            <person name="Morin E."/>
            <person name="Murat C."/>
            <person name="Riley R."/>
            <person name="Ohm R."/>
            <person name="Sun H."/>
            <person name="Tunlid A."/>
            <person name="Henrissat B."/>
            <person name="Grigoriev I.V."/>
            <person name="Hibbett D.S."/>
            <person name="Martin F."/>
        </authorList>
    </citation>
    <scope>NUCLEOTIDE SEQUENCE [LARGE SCALE GENOMIC DNA]</scope>
    <source>
        <strain evidence="3">Marx 270</strain>
    </source>
</reference>
<keyword evidence="3" id="KW-1185">Reference proteome</keyword>
<evidence type="ECO:0000256" key="1">
    <source>
        <dbReference type="SAM" id="MobiDB-lite"/>
    </source>
</evidence>
<gene>
    <name evidence="2" type="ORF">M404DRAFT_1002297</name>
</gene>
<accession>A0A0C3JY05</accession>
<reference evidence="2 3" key="1">
    <citation type="submission" date="2014-04" db="EMBL/GenBank/DDBJ databases">
        <authorList>
            <consortium name="DOE Joint Genome Institute"/>
            <person name="Kuo A."/>
            <person name="Kohler A."/>
            <person name="Costa M.D."/>
            <person name="Nagy L.G."/>
            <person name="Floudas D."/>
            <person name="Copeland A."/>
            <person name="Barry K.W."/>
            <person name="Cichocki N."/>
            <person name="Veneault-Fourrey C."/>
            <person name="LaButti K."/>
            <person name="Lindquist E.A."/>
            <person name="Lipzen A."/>
            <person name="Lundell T."/>
            <person name="Morin E."/>
            <person name="Murat C."/>
            <person name="Sun H."/>
            <person name="Tunlid A."/>
            <person name="Henrissat B."/>
            <person name="Grigoriev I.V."/>
            <person name="Hibbett D.S."/>
            <person name="Martin F."/>
            <person name="Nordberg H.P."/>
            <person name="Cantor M.N."/>
            <person name="Hua S.X."/>
        </authorList>
    </citation>
    <scope>NUCLEOTIDE SEQUENCE [LARGE SCALE GENOMIC DNA]</scope>
    <source>
        <strain evidence="2 3">Marx 270</strain>
    </source>
</reference>
<proteinExistence type="predicted"/>
<name>A0A0C3JY05_PISTI</name>
<evidence type="ECO:0000313" key="3">
    <source>
        <dbReference type="Proteomes" id="UP000054217"/>
    </source>
</evidence>
<dbReference type="EMBL" id="KN831982">
    <property type="protein sequence ID" value="KIO02282.1"/>
    <property type="molecule type" value="Genomic_DNA"/>
</dbReference>
<sequence>MFHFSKDRLAGLDNIILKISLPSEVPSVIPNCPISHERYLEVEKTPRRKSRVVARVALGDKTNSNSVPTNTTPQGRLEDPTLLVVPCCKLPKLDESLSMKAALDDNSYRPLPPLPSASPLQFPSFLDLPASPSTPSIQTQFHGPASSVPTAVLFRVPPTPTSSRKRLARKSKKEVTIGPHWIPAFHHPNSPYVPWTPSVRERILPPPSPTSISPAVESCCPRSGAIAPEPWASSTFSDRSKEVPRTTRVAKSWMNMRNNIKNRIKKVAACLGMAKKPTKESSGTQYTIPSSGAPKSTPMPKPDCFEGDDPLSRASLVSFPSSDSVALATWLAERCGAPAGVPCRDTPRGMTIEEYELIGSWLDLREGEHEWVCGFQGCDMHLPDGSPNAMCGHMNVFRAVMPFNGVDLCRTVTQPITSLAMLSAESLVVPSRFCSLPRLPSQSFDMTPISRYAGNTHGTTDAERCLPGKKSREFSMPGGWTFC</sequence>
<protein>
    <submittedName>
        <fullName evidence="2">Uncharacterized protein</fullName>
    </submittedName>
</protein>
<dbReference type="AlphaFoldDB" id="A0A0C3JY05"/>